<keyword evidence="1" id="KW-0969">Cilium</keyword>
<dbReference type="NCBIfam" id="NF005834">
    <property type="entry name" value="PRK07738.1"/>
    <property type="match status" value="1"/>
</dbReference>
<dbReference type="OrthoDB" id="9799867at2"/>
<dbReference type="STRING" id="1499688.BN000_00816"/>
<keyword evidence="1" id="KW-0282">Flagellum</keyword>
<dbReference type="SUPFAM" id="SSF160214">
    <property type="entry name" value="FlaG-like"/>
    <property type="match status" value="1"/>
</dbReference>
<dbReference type="Gene3D" id="3.30.160.170">
    <property type="entry name" value="FlaG-like"/>
    <property type="match status" value="1"/>
</dbReference>
<dbReference type="RefSeq" id="WP_090631176.1">
    <property type="nucleotide sequence ID" value="NZ_CVRB01000001.1"/>
</dbReference>
<proteinExistence type="predicted"/>
<accession>A0A0U1NSJ3</accession>
<keyword evidence="1" id="KW-0966">Cell projection</keyword>
<reference evidence="2" key="1">
    <citation type="submission" date="2015-05" db="EMBL/GenBank/DDBJ databases">
        <authorList>
            <person name="Urmite Genomes"/>
        </authorList>
    </citation>
    <scope>NUCLEOTIDE SEQUENCE [LARGE SCALE GENOMIC DNA]</scope>
    <source>
        <strain evidence="2">LF1</strain>
    </source>
</reference>
<dbReference type="InterPro" id="IPR035924">
    <property type="entry name" value="FlaG-like_sf"/>
</dbReference>
<dbReference type="InterPro" id="IPR005186">
    <property type="entry name" value="FlaG"/>
</dbReference>
<dbReference type="Pfam" id="PF03646">
    <property type="entry name" value="FlaG"/>
    <property type="match status" value="1"/>
</dbReference>
<evidence type="ECO:0000313" key="2">
    <source>
        <dbReference type="Proteomes" id="UP000199087"/>
    </source>
</evidence>
<evidence type="ECO:0000313" key="1">
    <source>
        <dbReference type="EMBL" id="CRK80925.1"/>
    </source>
</evidence>
<dbReference type="PANTHER" id="PTHR37166">
    <property type="entry name" value="PROTEIN FLAG"/>
    <property type="match status" value="1"/>
</dbReference>
<sequence length="115" mass="13226">MLDPVSISNSPMKDIQVHQVESIPKIKEITPDQKDQSKQSMTKEKTEKVIQSMNDFLKASNTQLVFKFHNELKEYYVAIVDESTNQVVKEIPPKKLLDIYAAMKEYLGVLVDKKV</sequence>
<name>A0A0U1NSJ3_9BACI</name>
<dbReference type="AlphaFoldDB" id="A0A0U1NSJ3"/>
<protein>
    <submittedName>
        <fullName evidence="1">Flagellar protein FlaG protein</fullName>
    </submittedName>
</protein>
<keyword evidence="2" id="KW-1185">Reference proteome</keyword>
<dbReference type="PANTHER" id="PTHR37166:SF1">
    <property type="entry name" value="PROTEIN FLAG"/>
    <property type="match status" value="1"/>
</dbReference>
<gene>
    <name evidence="1" type="ORF">BN000_00816</name>
</gene>
<dbReference type="EMBL" id="CVRB01000001">
    <property type="protein sequence ID" value="CRK80925.1"/>
    <property type="molecule type" value="Genomic_DNA"/>
</dbReference>
<dbReference type="Proteomes" id="UP000199087">
    <property type="component" value="Unassembled WGS sequence"/>
</dbReference>
<organism evidence="1 2">
    <name type="scientific">Neobacillus massiliamazoniensis</name>
    <dbReference type="NCBI Taxonomy" id="1499688"/>
    <lineage>
        <taxon>Bacteria</taxon>
        <taxon>Bacillati</taxon>
        <taxon>Bacillota</taxon>
        <taxon>Bacilli</taxon>
        <taxon>Bacillales</taxon>
        <taxon>Bacillaceae</taxon>
        <taxon>Neobacillus</taxon>
    </lineage>
</organism>